<feature type="compositionally biased region" description="Low complexity" evidence="1">
    <location>
        <begin position="1252"/>
        <end position="1265"/>
    </location>
</feature>
<accession>A0A8J4CFL0</accession>
<sequence length="2607" mass="267356">MHLLGAGSLQTIVVKNLPGGRPSSIRIRWPKQHICGLTACASRRKDTGSSSRRPRRGSAYDGNESTNSDADGDTEDDEEGGQQAKYSDLVYGTLDYGIGDETDSDAAAIAEFVRAKQLAAMRRARLNAAADASAAAQARNAGLQDYFATQGLGSISQFRELAEQEAQRTMEELKEADLAALEAEIAAEGGNLEADWVALESTRSTTGLAKSPAGVRPGRGTGAPLPEDTLLAPPSNPRVEWLRSQTQQMRRKRRLFEPVDGDGSLYDDPLSGSGSDDDAGTAAYDYRPQSSPDASRALSRWATGRTGTGGDTAASRPSQPTLPPKVNPFLSLPKRPSDAFDPSNDVEAILDRMMASDLAAAQQQLQGEDGDIDEDDERYDDEGFDEYGNRRPGAADPGTAANDEYADRMLRALRGALTDKSDLGDGVEALAARPTRPGSASSTRKSQTTAAGTSKASKQLLSAAPDDYDALAELLEAVGGELEQQVVDSVLDDGDDEGMAASPGRKRPLTTTELLRSQIPPPRGTPGSASAPPQLLSRPTAAGPVEVRSPRGARPASGSSSSSSVISGQSAFADDDAHLLEELLSGDSFPSNLAAEEGGVQRSQSLDDLLLGGDGDGDWSQPPAASGSRLPSLESKPTPRNRTGGASPAVASTANSSSSSPGKGRGPGGSDKIRASRTASLTLARRDQEELLRDDWDADLYSLDEQIGDLGTGTQDGGEAWLLSSPESSRSGGFGVADAKPAPQLLARPSKQAAGNVGSGAGTGRSSARMVGKARTSAAAALGEKDLEEMLRGLSELDGEGAKQEELGDGDLEVVSLGVGSTASPPPVTQLARPMRGPSYGGTDGGNASTSTTSKRSDITQSKRVRGGILPGASSESSVMTARGPPTGAQMLPPSLTGPSTGPQEGSPGRDPNSKSSASAAASLEDALAVLASPKRAAALARLEGKPLLSAPPPRQGTSTAANDSTINNIRTKSSSSSSSATSSIPASLSQTTGNQRTSEPPNPPQRGVTTGAQEPPASQQQQQPEQSPKKNKSSRTSAGSSSGSPAAPEPVAASGPTSAQATMEAVSDTQAKSSKELAAATATLLDAGKAAKLRSFRRVPAGTEGPIEAVPPARTMAGSLSPSSPSSSQSLSSVPPMSSSSSTSSATTAALESTIAAVLPHPVPNPAGPSTGNISRITDRDGAAATEGASAPAKVRSFTRSPAVRPWRPGRTPLPVPSAAEPFPTAATAPSQSTTANGPPSINAGMRNDPADAADGPPKAAALPATPPAPFRGTSPAATSRQQRGRLWDPALQLDAPPASRPGSTVDLNASVGSTASLPHGRDGIPTSTSPSAPMSFSDRLRRVRLMVMRGELVEGFVDANFDVSKHQGVAALFPRLASLGVAQPVWIWADGLLGWRCKRVAETQTTAASAGTQVQDTPTGSRNSMGTQSGASQDSVAAEPVGGGGGPDRGKVMTSQPYKRIWAAVTSVRALSEDEARFLGMWTTNGVAEGGAAAAAAAAAAARVRGGGTLTDNVPADLSVQAVEVLAPASQRWNSLSHSIRRQVLDLNHGRMVSAKVLALTERGAYCEVKMEAPRLLLAKGAAEAAVAGREGKLTDGAAARASATPSSPALLSSAGEGAGEAAAAATAEEMGRPGVALYSQLCFLPVESMAGALAADWPQTVHADKDERVRALARATGDFVSLMSARSRTIRTSWTRIMRPGDVVECRVEGGVVTPVSVLLGLLSQNTHRASTGLLEALDLASTRSETTAPHVGATYMSGIAMAAMGTEVELPVGVWRLQSAAEENVIDKGRNDTAGAAQVAVPAGMEADYDEAAASSGILMDDTAARVSAILGAAPLPSEVDGGADHATAAARMQSGSIHASRPAVLAFEVNWMNQHGPTDKAGATVLEVSSTHEHVGYVSPGDRPTPSLSSGLGFPGTTPRGALVPVDGSAQLPGSEPPPLERVLAASWVPLPRGGRSALVREPLGIRSESNSCPETPDSPPACAFPALAKPPSPNGPRVGSALASSSPVPPLRHDSWSHQDAATSSSPPPSPLQLSRPPPRSPRPWIHKTPHAPPDLASVGDRNAIADDGVNTYADADVGSAVTGAYASGTMQATWSWDPALKLNAPTSSWSAGAAATIVGAAIGANGFEDATLPGARSFPPTMQFMDRLKRVRLIVMRGDLVEGYLQGPYDFTRHAVAAVFPGLSKLGVTQPVWIPAGHLLNWRKDLIGECGADGAAAAAAVNAGGDAASASSAPLGAPAGAEEQGEQGEDVTALGDQGRSRGSVPPGRPSRPTKRIWVAVTSVRAAGQNTEEETSSKRQSHAAVAVPEAQDGPLPAVAASAEPPAAAAPAAAGTAACPGVEHVPADLVVQVQEVTAPWAQRWTSGFATARRQVVASNRGRQVDTHVLAITERGVYCELQLEAPGRPGDNPRGFKGAPPLAPEGKSTVMSVTGASVAGGAEPDAKLEAPQVPEAVDTQLVIHHQLAFVPRESLAAPLAAGWADMVAVDKNFRARAVARSVGDNALLAELNQASHRVDLRAERMRMGDVLVAIVDFAVVCVAIPQFLVMAVLRQVPHRVSGELLRALDIAVPVELASVPTTSAADGASAAGQGDRGGGGCSS</sequence>
<feature type="compositionally biased region" description="Low complexity" evidence="1">
    <location>
        <begin position="1184"/>
        <end position="1194"/>
    </location>
</feature>
<feature type="region of interest" description="Disordered" evidence="1">
    <location>
        <begin position="40"/>
        <end position="84"/>
    </location>
</feature>
<keyword evidence="2" id="KW-0472">Membrane</keyword>
<organism evidence="3 5">
    <name type="scientific">Volvox reticuliferus</name>
    <dbReference type="NCBI Taxonomy" id="1737510"/>
    <lineage>
        <taxon>Eukaryota</taxon>
        <taxon>Viridiplantae</taxon>
        <taxon>Chlorophyta</taxon>
        <taxon>core chlorophytes</taxon>
        <taxon>Chlorophyceae</taxon>
        <taxon>CS clade</taxon>
        <taxon>Chlamydomonadales</taxon>
        <taxon>Volvocaceae</taxon>
        <taxon>Volvox</taxon>
    </lineage>
</organism>
<keyword evidence="2" id="KW-1133">Transmembrane helix</keyword>
<feature type="region of interest" description="Disordered" evidence="1">
    <location>
        <begin position="2408"/>
        <end position="2432"/>
    </location>
</feature>
<feature type="region of interest" description="Disordered" evidence="1">
    <location>
        <begin position="2588"/>
        <end position="2607"/>
    </location>
</feature>
<feature type="compositionally biased region" description="Low complexity" evidence="1">
    <location>
        <begin position="2588"/>
        <end position="2597"/>
    </location>
</feature>
<feature type="region of interest" description="Disordered" evidence="1">
    <location>
        <begin position="486"/>
        <end position="569"/>
    </location>
</feature>
<protein>
    <submittedName>
        <fullName evidence="3">Uncharacterized protein</fullName>
    </submittedName>
</protein>
<evidence type="ECO:0000313" key="3">
    <source>
        <dbReference type="EMBL" id="GIL82039.1"/>
    </source>
</evidence>
<feature type="compositionally biased region" description="Polar residues" evidence="1">
    <location>
        <begin position="1327"/>
        <end position="1336"/>
    </location>
</feature>
<keyword evidence="5" id="KW-1185">Reference proteome</keyword>
<feature type="compositionally biased region" description="Low complexity" evidence="1">
    <location>
        <begin position="261"/>
        <end position="286"/>
    </location>
</feature>
<feature type="compositionally biased region" description="Polar residues" evidence="1">
    <location>
        <begin position="1303"/>
        <end position="1318"/>
    </location>
</feature>
<feature type="compositionally biased region" description="Polar residues" evidence="1">
    <location>
        <begin position="846"/>
        <end position="862"/>
    </location>
</feature>
<feature type="compositionally biased region" description="Polar residues" evidence="1">
    <location>
        <begin position="438"/>
        <end position="458"/>
    </location>
</feature>
<proteinExistence type="predicted"/>
<dbReference type="Proteomes" id="UP000722791">
    <property type="component" value="Unassembled WGS sequence"/>
</dbReference>
<keyword evidence="2" id="KW-0812">Transmembrane</keyword>
<feature type="compositionally biased region" description="Low complexity" evidence="1">
    <location>
        <begin position="1218"/>
        <end position="1237"/>
    </location>
</feature>
<feature type="compositionally biased region" description="Pro residues" evidence="1">
    <location>
        <begin position="2032"/>
        <end position="2048"/>
    </location>
</feature>
<feature type="compositionally biased region" description="Polar residues" evidence="1">
    <location>
        <begin position="1407"/>
        <end position="1437"/>
    </location>
</feature>
<feature type="region of interest" description="Disordered" evidence="1">
    <location>
        <begin position="1407"/>
        <end position="1455"/>
    </location>
</feature>
<feature type="region of interest" description="Disordered" evidence="1">
    <location>
        <begin position="417"/>
        <end position="458"/>
    </location>
</feature>
<feature type="compositionally biased region" description="Low complexity" evidence="1">
    <location>
        <begin position="1013"/>
        <end position="1027"/>
    </location>
</feature>
<name>A0A8J4CFL0_9CHLO</name>
<feature type="compositionally biased region" description="Low complexity" evidence="1">
    <location>
        <begin position="1035"/>
        <end position="1057"/>
    </location>
</feature>
<feature type="compositionally biased region" description="Acidic residues" evidence="1">
    <location>
        <begin position="70"/>
        <end position="80"/>
    </location>
</feature>
<dbReference type="EMBL" id="BNCQ01000002">
    <property type="protein sequence ID" value="GIL95596.1"/>
    <property type="molecule type" value="Genomic_DNA"/>
</dbReference>
<evidence type="ECO:0000256" key="2">
    <source>
        <dbReference type="SAM" id="Phobius"/>
    </source>
</evidence>
<dbReference type="Proteomes" id="UP000747110">
    <property type="component" value="Unassembled WGS sequence"/>
</dbReference>
<feature type="region of interest" description="Disordered" evidence="1">
    <location>
        <begin position="2234"/>
        <end position="2313"/>
    </location>
</feature>
<reference evidence="3" key="1">
    <citation type="journal article" date="2021" name="Proc. Natl. Acad. Sci. U.S.A.">
        <title>Three genomes in the algal genus Volvox reveal the fate of a haploid sex-determining region after a transition to homothallism.</title>
        <authorList>
            <person name="Yamamoto K."/>
            <person name="Hamaji T."/>
            <person name="Kawai-Toyooka H."/>
            <person name="Matsuzaki R."/>
            <person name="Takahashi F."/>
            <person name="Nishimura Y."/>
            <person name="Kawachi M."/>
            <person name="Noguchi H."/>
            <person name="Minakuchi Y."/>
            <person name="Umen J.G."/>
            <person name="Toyoda A."/>
            <person name="Nozaki H."/>
        </authorList>
    </citation>
    <scope>NUCLEOTIDE SEQUENCE</scope>
    <source>
        <strain evidence="4">NIES-3785</strain>
        <strain evidence="3">NIES-3786</strain>
    </source>
</reference>
<feature type="region of interest" description="Disordered" evidence="1">
    <location>
        <begin position="945"/>
        <end position="1337"/>
    </location>
</feature>
<feature type="region of interest" description="Disordered" evidence="1">
    <location>
        <begin position="709"/>
        <end position="776"/>
    </location>
</feature>
<feature type="compositionally biased region" description="Polar residues" evidence="1">
    <location>
        <begin position="956"/>
        <end position="973"/>
    </location>
</feature>
<feature type="compositionally biased region" description="Low complexity" evidence="1">
    <location>
        <begin position="1077"/>
        <end position="1091"/>
    </location>
</feature>
<feature type="transmembrane region" description="Helical" evidence="2">
    <location>
        <begin position="2534"/>
        <end position="2557"/>
    </location>
</feature>
<comment type="caution">
    <text evidence="3">The sequence shown here is derived from an EMBL/GenBank/DDBJ whole genome shotgun (WGS) entry which is preliminary data.</text>
</comment>
<feature type="compositionally biased region" description="Acidic residues" evidence="1">
    <location>
        <begin position="368"/>
        <end position="385"/>
    </location>
</feature>
<feature type="compositionally biased region" description="Low complexity" evidence="1">
    <location>
        <begin position="974"/>
        <end position="990"/>
    </location>
</feature>
<feature type="region of interest" description="Disordered" evidence="1">
    <location>
        <begin position="1973"/>
        <end position="2068"/>
    </location>
</feature>
<evidence type="ECO:0000313" key="5">
    <source>
        <dbReference type="Proteomes" id="UP000747110"/>
    </source>
</evidence>
<feature type="compositionally biased region" description="Polar residues" evidence="1">
    <location>
        <begin position="991"/>
        <end position="1000"/>
    </location>
</feature>
<evidence type="ECO:0000313" key="4">
    <source>
        <dbReference type="EMBL" id="GIL95596.1"/>
    </source>
</evidence>
<gene>
    <name evidence="3" type="ORF">Vretifemale_10987</name>
    <name evidence="4" type="ORF">Vretimale_1584</name>
</gene>
<feature type="compositionally biased region" description="Low complexity" evidence="1">
    <location>
        <begin position="1120"/>
        <end position="1155"/>
    </location>
</feature>
<feature type="compositionally biased region" description="Low complexity" evidence="1">
    <location>
        <begin position="550"/>
        <end position="569"/>
    </location>
</feature>
<feature type="region of interest" description="Disordered" evidence="1">
    <location>
        <begin position="1900"/>
        <end position="1943"/>
    </location>
</feature>
<feature type="compositionally biased region" description="Low complexity" evidence="1">
    <location>
        <begin position="646"/>
        <end position="662"/>
    </location>
</feature>
<dbReference type="EMBL" id="BNCP01000022">
    <property type="protein sequence ID" value="GIL82039.1"/>
    <property type="molecule type" value="Genomic_DNA"/>
</dbReference>
<dbReference type="OrthoDB" id="10510302at2759"/>
<feature type="region of interest" description="Disordered" evidence="1">
    <location>
        <begin position="816"/>
        <end position="922"/>
    </location>
</feature>
<evidence type="ECO:0000256" key="1">
    <source>
        <dbReference type="SAM" id="MobiDB-lite"/>
    </source>
</evidence>
<feature type="region of interest" description="Disordered" evidence="1">
    <location>
        <begin position="204"/>
        <end position="327"/>
    </location>
</feature>
<feature type="region of interest" description="Disordered" evidence="1">
    <location>
        <begin position="589"/>
        <end position="688"/>
    </location>
</feature>
<feature type="compositionally biased region" description="Gly residues" evidence="1">
    <location>
        <begin position="2598"/>
        <end position="2607"/>
    </location>
</feature>
<feature type="region of interest" description="Disordered" evidence="1">
    <location>
        <begin position="360"/>
        <end position="405"/>
    </location>
</feature>
<feature type="compositionally biased region" description="Low complexity" evidence="1">
    <location>
        <begin position="2234"/>
        <end position="2249"/>
    </location>
</feature>